<dbReference type="Gene3D" id="3.40.630.30">
    <property type="match status" value="1"/>
</dbReference>
<evidence type="ECO:0000313" key="3">
    <source>
        <dbReference type="Proteomes" id="UP000503540"/>
    </source>
</evidence>
<dbReference type="SUPFAM" id="SSF55729">
    <property type="entry name" value="Acyl-CoA N-acyltransferases (Nat)"/>
    <property type="match status" value="1"/>
</dbReference>
<dbReference type="PROSITE" id="PS51186">
    <property type="entry name" value="GNAT"/>
    <property type="match status" value="1"/>
</dbReference>
<name>A0A6G9YNR5_9NOCA</name>
<keyword evidence="3" id="KW-1185">Reference proteome</keyword>
<accession>A0A6G9YNR5</accession>
<evidence type="ECO:0000313" key="2">
    <source>
        <dbReference type="EMBL" id="QIS14945.1"/>
    </source>
</evidence>
<sequence length="284" mass="29411">MSSEPGLFTDIALAERIERAERSLIEAGAVAAACREPRVCMVELGSGLAVWAGPGSPLDKVVGAGIGGDFDDGALDAAERAFAERETPVQFEVSTLADPALVQRLTRRGYVLTGFENVLGRRLTPGPAARVSNGIAIETVAQADFDTWIDVVTTAFATPDTQGVVSHEEHGRAAIADAISDMSSASGYSSSLARIGGVPAGGASMRLSDGIAQFCGAATLPEFRCRGVQGALLDARLAAAAAAGCDLAVVTTLPGSKSQQNVQKLAFQLLYARAILVRTFETSN</sequence>
<dbReference type="InterPro" id="IPR016181">
    <property type="entry name" value="Acyl_CoA_acyltransferase"/>
</dbReference>
<dbReference type="Proteomes" id="UP000503540">
    <property type="component" value="Chromosome"/>
</dbReference>
<organism evidence="2 3">
    <name type="scientific">Nocardia arthritidis</name>
    <dbReference type="NCBI Taxonomy" id="228602"/>
    <lineage>
        <taxon>Bacteria</taxon>
        <taxon>Bacillati</taxon>
        <taxon>Actinomycetota</taxon>
        <taxon>Actinomycetes</taxon>
        <taxon>Mycobacteriales</taxon>
        <taxon>Nocardiaceae</taxon>
        <taxon>Nocardia</taxon>
    </lineage>
</organism>
<dbReference type="AlphaFoldDB" id="A0A6G9YNR5"/>
<gene>
    <name evidence="2" type="ORF">F5544_35575</name>
</gene>
<dbReference type="KEGG" id="nah:F5544_35575"/>
<dbReference type="EMBL" id="CP046172">
    <property type="protein sequence ID" value="QIS14945.1"/>
    <property type="molecule type" value="Genomic_DNA"/>
</dbReference>
<dbReference type="RefSeq" id="WP_167477273.1">
    <property type="nucleotide sequence ID" value="NZ_CP046172.1"/>
</dbReference>
<reference evidence="2 3" key="1">
    <citation type="journal article" date="2019" name="ACS Chem. Biol.">
        <title>Identification and Mobilization of a Cryptic Antibiotic Biosynthesis Gene Locus from a Human-Pathogenic Nocardia Isolate.</title>
        <authorList>
            <person name="Herisse M."/>
            <person name="Ishida K."/>
            <person name="Porter J.L."/>
            <person name="Howden B."/>
            <person name="Hertweck C."/>
            <person name="Stinear T.P."/>
            <person name="Pidot S.J."/>
        </authorList>
    </citation>
    <scope>NUCLEOTIDE SEQUENCE [LARGE SCALE GENOMIC DNA]</scope>
    <source>
        <strain evidence="2 3">AUSMDU00012717</strain>
    </source>
</reference>
<keyword evidence="2" id="KW-0808">Transferase</keyword>
<evidence type="ECO:0000259" key="1">
    <source>
        <dbReference type="PROSITE" id="PS51186"/>
    </source>
</evidence>
<dbReference type="GO" id="GO:0016747">
    <property type="term" value="F:acyltransferase activity, transferring groups other than amino-acyl groups"/>
    <property type="evidence" value="ECO:0007669"/>
    <property type="project" value="InterPro"/>
</dbReference>
<protein>
    <submittedName>
        <fullName evidence="2">GNAT family N-acetyltransferase</fullName>
    </submittedName>
</protein>
<dbReference type="InterPro" id="IPR000182">
    <property type="entry name" value="GNAT_dom"/>
</dbReference>
<feature type="domain" description="N-acetyltransferase" evidence="1">
    <location>
        <begin position="135"/>
        <end position="284"/>
    </location>
</feature>
<proteinExistence type="predicted"/>